<reference evidence="1 2" key="1">
    <citation type="submission" date="2021-01" db="EMBL/GenBank/DDBJ databases">
        <title>Genomic Encyclopedia of Type Strains, Phase IV (KMG-IV): sequencing the most valuable type-strain genomes for metagenomic binning, comparative biology and taxonomic classification.</title>
        <authorList>
            <person name="Goeker M."/>
        </authorList>
    </citation>
    <scope>NUCLEOTIDE SEQUENCE [LARGE SCALE GENOMIC DNA]</scope>
    <source>
        <strain evidence="1 2">DSM 105482</strain>
    </source>
</reference>
<keyword evidence="2" id="KW-1185">Reference proteome</keyword>
<evidence type="ECO:0000313" key="2">
    <source>
        <dbReference type="Proteomes" id="UP000823486"/>
    </source>
</evidence>
<dbReference type="GO" id="GO:0004619">
    <property type="term" value="F:phosphoglycerate mutase activity"/>
    <property type="evidence" value="ECO:0007669"/>
    <property type="project" value="UniProtKB-EC"/>
</dbReference>
<organism evidence="1 2">
    <name type="scientific">Peribacillus deserti</name>
    <dbReference type="NCBI Taxonomy" id="673318"/>
    <lineage>
        <taxon>Bacteria</taxon>
        <taxon>Bacillati</taxon>
        <taxon>Bacillota</taxon>
        <taxon>Bacilli</taxon>
        <taxon>Bacillales</taxon>
        <taxon>Bacillaceae</taxon>
        <taxon>Peribacillus</taxon>
    </lineage>
</organism>
<proteinExistence type="predicted"/>
<dbReference type="RefSeq" id="WP_204537964.1">
    <property type="nucleotide sequence ID" value="NZ_JAFBFI010000002.1"/>
</dbReference>
<protein>
    <submittedName>
        <fullName evidence="1">2,3-bisphosphoglycerate-dependent phosphoglycerate mutase</fullName>
        <ecNumber evidence="1">5.4.2.11</ecNumber>
    </submittedName>
</protein>
<evidence type="ECO:0000313" key="1">
    <source>
        <dbReference type="EMBL" id="MBM7691047.1"/>
    </source>
</evidence>
<dbReference type="CDD" id="cd07067">
    <property type="entry name" value="HP_PGM_like"/>
    <property type="match status" value="1"/>
</dbReference>
<name>A0ABS2QD75_9BACI</name>
<dbReference type="SUPFAM" id="SSF53254">
    <property type="entry name" value="Phosphoglycerate mutase-like"/>
    <property type="match status" value="1"/>
</dbReference>
<sequence>MTILYFVRHAHSVYNSNELRRPLSNKGAMDSISVCELLKNERVDHIISSPYRRAVETVETLSIYLKKEIVIEESLRERTLSEEPVEDFNYAVEQVWKNVHFSWEGGESNIQAQLRGVQAILHILNKYEGERVVVSTHGNIMVLMMNYFDSTYGFDFWKQLDMPDIYKLTFEGEKMTDVEHIWTRQ</sequence>
<dbReference type="InterPro" id="IPR029033">
    <property type="entry name" value="His_PPase_superfam"/>
</dbReference>
<dbReference type="Proteomes" id="UP000823486">
    <property type="component" value="Unassembled WGS sequence"/>
</dbReference>
<accession>A0ABS2QD75</accession>
<dbReference type="PANTHER" id="PTHR48100:SF59">
    <property type="entry name" value="ADENOSYLCOBALAMIN_ALPHA-RIBAZOLE PHOSPHATASE"/>
    <property type="match status" value="1"/>
</dbReference>
<comment type="caution">
    <text evidence="1">The sequence shown here is derived from an EMBL/GenBank/DDBJ whole genome shotgun (WGS) entry which is preliminary data.</text>
</comment>
<gene>
    <name evidence="1" type="ORF">JOC77_000452</name>
</gene>
<dbReference type="InterPro" id="IPR050275">
    <property type="entry name" value="PGM_Phosphatase"/>
</dbReference>
<dbReference type="EMBL" id="JAFBFI010000002">
    <property type="protein sequence ID" value="MBM7691047.1"/>
    <property type="molecule type" value="Genomic_DNA"/>
</dbReference>
<dbReference type="EC" id="5.4.2.11" evidence="1"/>
<dbReference type="SMART" id="SM00855">
    <property type="entry name" value="PGAM"/>
    <property type="match status" value="1"/>
</dbReference>
<keyword evidence="1" id="KW-0413">Isomerase</keyword>
<dbReference type="Gene3D" id="3.40.50.1240">
    <property type="entry name" value="Phosphoglycerate mutase-like"/>
    <property type="match status" value="1"/>
</dbReference>
<dbReference type="PANTHER" id="PTHR48100">
    <property type="entry name" value="BROAD-SPECIFICITY PHOSPHATASE YOR283W-RELATED"/>
    <property type="match status" value="1"/>
</dbReference>
<dbReference type="InterPro" id="IPR013078">
    <property type="entry name" value="His_Pase_superF_clade-1"/>
</dbReference>
<dbReference type="Pfam" id="PF00300">
    <property type="entry name" value="His_Phos_1"/>
    <property type="match status" value="1"/>
</dbReference>